<evidence type="ECO:0000256" key="1">
    <source>
        <dbReference type="ARBA" id="ARBA00022714"/>
    </source>
</evidence>
<accession>A0ABS4JXC7</accession>
<protein>
    <submittedName>
        <fullName evidence="7">Xanthine dehydrogenase YagT iron-sulfur-binding subunit</fullName>
    </submittedName>
</protein>
<dbReference type="SUPFAM" id="SSF54292">
    <property type="entry name" value="2Fe-2S ferredoxin-like"/>
    <property type="match status" value="1"/>
</dbReference>
<organism evidence="7 8">
    <name type="scientific">Symbiobacterium terraclitae</name>
    <dbReference type="NCBI Taxonomy" id="557451"/>
    <lineage>
        <taxon>Bacteria</taxon>
        <taxon>Bacillati</taxon>
        <taxon>Bacillota</taxon>
        <taxon>Clostridia</taxon>
        <taxon>Eubacteriales</taxon>
        <taxon>Symbiobacteriaceae</taxon>
        <taxon>Symbiobacterium</taxon>
    </lineage>
</organism>
<gene>
    <name evidence="7" type="ORF">J2Z79_002531</name>
</gene>
<dbReference type="InterPro" id="IPR036884">
    <property type="entry name" value="2Fe-2S-bd_dom_sf"/>
</dbReference>
<dbReference type="PANTHER" id="PTHR44379:SF5">
    <property type="entry name" value="OXIDOREDUCTASE WITH IRON-SULFUR SUBUNIT"/>
    <property type="match status" value="1"/>
</dbReference>
<dbReference type="PANTHER" id="PTHR44379">
    <property type="entry name" value="OXIDOREDUCTASE WITH IRON-SULFUR SUBUNIT"/>
    <property type="match status" value="1"/>
</dbReference>
<dbReference type="InterPro" id="IPR006311">
    <property type="entry name" value="TAT_signal"/>
</dbReference>
<dbReference type="InterPro" id="IPR002888">
    <property type="entry name" value="2Fe-2S-bd"/>
</dbReference>
<dbReference type="PROSITE" id="PS51318">
    <property type="entry name" value="TAT"/>
    <property type="match status" value="1"/>
</dbReference>
<keyword evidence="3" id="KW-0560">Oxidoreductase</keyword>
<keyword evidence="5" id="KW-0411">Iron-sulfur</keyword>
<comment type="caution">
    <text evidence="7">The sequence shown here is derived from an EMBL/GenBank/DDBJ whole genome shotgun (WGS) entry which is preliminary data.</text>
</comment>
<reference evidence="7 8" key="1">
    <citation type="submission" date="2021-03" db="EMBL/GenBank/DDBJ databases">
        <title>Genomic Encyclopedia of Type Strains, Phase IV (KMG-IV): sequencing the most valuable type-strain genomes for metagenomic binning, comparative biology and taxonomic classification.</title>
        <authorList>
            <person name="Goeker M."/>
        </authorList>
    </citation>
    <scope>NUCLEOTIDE SEQUENCE [LARGE SCALE GENOMIC DNA]</scope>
    <source>
        <strain evidence="7 8">DSM 27138</strain>
    </source>
</reference>
<evidence type="ECO:0000256" key="5">
    <source>
        <dbReference type="ARBA" id="ARBA00023014"/>
    </source>
</evidence>
<proteinExistence type="predicted"/>
<dbReference type="InterPro" id="IPR051452">
    <property type="entry name" value="Diverse_Oxidoreductases"/>
</dbReference>
<keyword evidence="1" id="KW-0001">2Fe-2S</keyword>
<dbReference type="Gene3D" id="1.10.150.120">
    <property type="entry name" value="[2Fe-2S]-binding domain"/>
    <property type="match status" value="1"/>
</dbReference>
<dbReference type="EMBL" id="JAGGLG010000022">
    <property type="protein sequence ID" value="MBP2019114.1"/>
    <property type="molecule type" value="Genomic_DNA"/>
</dbReference>
<dbReference type="RefSeq" id="WP_245302704.1">
    <property type="nucleotide sequence ID" value="NZ_JAGGLG010000022.1"/>
</dbReference>
<dbReference type="Proteomes" id="UP001519289">
    <property type="component" value="Unassembled WGS sequence"/>
</dbReference>
<dbReference type="InterPro" id="IPR012675">
    <property type="entry name" value="Beta-grasp_dom_sf"/>
</dbReference>
<dbReference type="Gene3D" id="3.10.20.30">
    <property type="match status" value="1"/>
</dbReference>
<evidence type="ECO:0000313" key="7">
    <source>
        <dbReference type="EMBL" id="MBP2019114.1"/>
    </source>
</evidence>
<evidence type="ECO:0000259" key="6">
    <source>
        <dbReference type="PROSITE" id="PS51085"/>
    </source>
</evidence>
<dbReference type="SUPFAM" id="SSF47741">
    <property type="entry name" value="CO dehydrogenase ISP C-domain like"/>
    <property type="match status" value="1"/>
</dbReference>
<sequence length="217" mass="23036">MRQQQRPPRIARRTLLKAVGTAAAASGLLGGVRIRRRGRLSGQALAAELPPAARGYRPAVMQAVTLTVNGQQYTVEVDTRDTLANLLRERLHLTGTHVTCDRGECGACTVVVDGRAVYSCSVLAVQMQGKEVLTVEGLAKGDQLDPIQQAFIECDGFQCGYCTAGQIMSIKACLMRQPDPTEADIRNAVAGNICRCGAYPGIIAAGLQAAKAQRQGG</sequence>
<keyword evidence="4" id="KW-0408">Iron</keyword>
<evidence type="ECO:0000313" key="8">
    <source>
        <dbReference type="Proteomes" id="UP001519289"/>
    </source>
</evidence>
<name>A0ABS4JXC7_9FIRM</name>
<dbReference type="PROSITE" id="PS00197">
    <property type="entry name" value="2FE2S_FER_1"/>
    <property type="match status" value="1"/>
</dbReference>
<dbReference type="InterPro" id="IPR006058">
    <property type="entry name" value="2Fe2S_fd_BS"/>
</dbReference>
<keyword evidence="8" id="KW-1185">Reference proteome</keyword>
<dbReference type="Pfam" id="PF01799">
    <property type="entry name" value="Fer2_2"/>
    <property type="match status" value="1"/>
</dbReference>
<evidence type="ECO:0000256" key="3">
    <source>
        <dbReference type="ARBA" id="ARBA00023002"/>
    </source>
</evidence>
<evidence type="ECO:0000256" key="4">
    <source>
        <dbReference type="ARBA" id="ARBA00023004"/>
    </source>
</evidence>
<dbReference type="InterPro" id="IPR036010">
    <property type="entry name" value="2Fe-2S_ferredoxin-like_sf"/>
</dbReference>
<dbReference type="CDD" id="cd00207">
    <property type="entry name" value="fer2"/>
    <property type="match status" value="1"/>
</dbReference>
<keyword evidence="2" id="KW-0479">Metal-binding</keyword>
<dbReference type="Pfam" id="PF00111">
    <property type="entry name" value="Fer2"/>
    <property type="match status" value="1"/>
</dbReference>
<dbReference type="InterPro" id="IPR001041">
    <property type="entry name" value="2Fe-2S_ferredoxin-type"/>
</dbReference>
<evidence type="ECO:0000256" key="2">
    <source>
        <dbReference type="ARBA" id="ARBA00022723"/>
    </source>
</evidence>
<dbReference type="PROSITE" id="PS51085">
    <property type="entry name" value="2FE2S_FER_2"/>
    <property type="match status" value="1"/>
</dbReference>
<feature type="domain" description="2Fe-2S ferredoxin-type" evidence="6">
    <location>
        <begin position="62"/>
        <end position="138"/>
    </location>
</feature>